<keyword evidence="6" id="KW-1185">Reference proteome</keyword>
<feature type="domain" description="Helicase C-terminal" evidence="4">
    <location>
        <begin position="871"/>
        <end position="1028"/>
    </location>
</feature>
<evidence type="ECO:0000259" key="3">
    <source>
        <dbReference type="PROSITE" id="PS51192"/>
    </source>
</evidence>
<dbReference type="SMART" id="SM00490">
    <property type="entry name" value="HELICc"/>
    <property type="match status" value="1"/>
</dbReference>
<keyword evidence="5" id="KW-0067">ATP-binding</keyword>
<sequence length="1045" mass="113045">MGPRELAEEVVHLLYRAPENREAVIRALAQGYAYAPAPGLPAPGTAVLRLPGGPTHPFTPPSLGVRLDAPKSAASRAGLRDWEAPALVLHPADAAALLRAYRSSAAGSGSASLPHLEVLLQAAESFAAARRVVPQWVEEAEADLGTNASAPRARWRPVLDPQVMSWLRSYATAVPPVLRAHHGPDADNDPREAGSAVVVDALEALCVFTDLAVRERLDGREFRLPAGPRLYAYWLHGLLADDGEVPGYAWGRDQSVLAERLSEWFGAVHRRTAAVRLALRLVEPDLEPDLGPGPDDDHFPEVGKDEVGEDDEHHGTGGARSPEPLILDEGVSWGLEAWIQSADEPSLMIPLKDARADDAADWLPRDRGAAIEAALGRAADMYPLLNREDVREHGTCTLDTVQACEFLTRFAPALSEAGVGLLLPPWAGTRETTVALRLEEQGAPAAGDGIAGRLVEFDYRAALGDVELSAERLQELAQLKAPLLRMRGEWVHLDPERLKAAADAIAKRGTGTVTEAEALRMALEPTVGGLEVSSVEAGGDLGALLEGRAEQAFAPMEDPPGLEARLRPYQRRGAAWLRYLGRLGLGAVLADDMGLGKTLQVLAVLAEERADAGPCAPTLVVCPTSVIGNWHKEAERFLPELRVHVQHGAGRPRGAGLKEACAGADLVLTTYGTLRRDAEELAGLDWARTVCDEAQHIKNPRTATWKAVRAVPAAARVALTGTPVENRLGEFWSIMEFANPGLLGEREAFEKRTAAAIERGPSQEEGAAAATRLRRATAPFVLRRVKTDRDVIADLPDKQEMKTWCTLTAEQASLYKAAVNEMVEALEDATGIRRKGLILATMTRLKQICNHPAHALGDGSRLHGRSGKLARLEEMLEEMAADGDKALCFTQYTEFGDMLAPHLEKRLGVPVLWLHGGVPRKKRDAMVERFQGVDGPAVFLLSLKAGGTGLNLTAANQVVHVDRWWNPAVEQQATDRAYRIGQTRTVQVRKMICMGTLEERVDEMIERKKALADAVLGGSGEEWLSELSVDELREVVRLAPEAVSG</sequence>
<dbReference type="Proteomes" id="UP001527866">
    <property type="component" value="Unassembled WGS sequence"/>
</dbReference>
<feature type="domain" description="Helicase ATP-binding" evidence="3">
    <location>
        <begin position="578"/>
        <end position="741"/>
    </location>
</feature>
<evidence type="ECO:0000256" key="1">
    <source>
        <dbReference type="ARBA" id="ARBA00022801"/>
    </source>
</evidence>
<feature type="region of interest" description="Disordered" evidence="2">
    <location>
        <begin position="285"/>
        <end position="324"/>
    </location>
</feature>
<dbReference type="SUPFAM" id="SSF52540">
    <property type="entry name" value="P-loop containing nucleoside triphosphate hydrolases"/>
    <property type="match status" value="2"/>
</dbReference>
<dbReference type="PROSITE" id="PS51194">
    <property type="entry name" value="HELICASE_CTER"/>
    <property type="match status" value="1"/>
</dbReference>
<dbReference type="PANTHER" id="PTHR45629">
    <property type="entry name" value="SNF2/RAD54 FAMILY MEMBER"/>
    <property type="match status" value="1"/>
</dbReference>
<name>A0ABT4TXN2_9ACTN</name>
<dbReference type="SMART" id="SM00487">
    <property type="entry name" value="DEXDc"/>
    <property type="match status" value="1"/>
</dbReference>
<dbReference type="CDD" id="cd18793">
    <property type="entry name" value="SF2_C_SNF"/>
    <property type="match status" value="1"/>
</dbReference>
<dbReference type="RefSeq" id="WP_270683368.1">
    <property type="nucleotide sequence ID" value="NZ_JAQFWQ010000004.1"/>
</dbReference>
<dbReference type="InterPro" id="IPR001650">
    <property type="entry name" value="Helicase_C-like"/>
</dbReference>
<organism evidence="5 6">
    <name type="scientific">Nocardiopsis endophytica</name>
    <dbReference type="NCBI Taxonomy" id="3018445"/>
    <lineage>
        <taxon>Bacteria</taxon>
        <taxon>Bacillati</taxon>
        <taxon>Actinomycetota</taxon>
        <taxon>Actinomycetes</taxon>
        <taxon>Streptosporangiales</taxon>
        <taxon>Nocardiopsidaceae</taxon>
        <taxon>Nocardiopsis</taxon>
    </lineage>
</organism>
<proteinExistence type="predicted"/>
<evidence type="ECO:0000313" key="6">
    <source>
        <dbReference type="Proteomes" id="UP001527866"/>
    </source>
</evidence>
<dbReference type="GO" id="GO:0004386">
    <property type="term" value="F:helicase activity"/>
    <property type="evidence" value="ECO:0007669"/>
    <property type="project" value="UniProtKB-KW"/>
</dbReference>
<evidence type="ECO:0000259" key="4">
    <source>
        <dbReference type="PROSITE" id="PS51194"/>
    </source>
</evidence>
<dbReference type="PANTHER" id="PTHR45629:SF7">
    <property type="entry name" value="DNA EXCISION REPAIR PROTEIN ERCC-6-RELATED"/>
    <property type="match status" value="1"/>
</dbReference>
<dbReference type="Pfam" id="PF12419">
    <property type="entry name" value="DUF3670"/>
    <property type="match status" value="1"/>
</dbReference>
<dbReference type="Pfam" id="PF00271">
    <property type="entry name" value="Helicase_C"/>
    <property type="match status" value="1"/>
</dbReference>
<dbReference type="InterPro" id="IPR027417">
    <property type="entry name" value="P-loop_NTPase"/>
</dbReference>
<dbReference type="InterPro" id="IPR049730">
    <property type="entry name" value="SNF2/RAD54-like_C"/>
</dbReference>
<feature type="compositionally biased region" description="Basic and acidic residues" evidence="2">
    <location>
        <begin position="295"/>
        <end position="315"/>
    </location>
</feature>
<dbReference type="Gene3D" id="3.40.50.300">
    <property type="entry name" value="P-loop containing nucleotide triphosphate hydrolases"/>
    <property type="match status" value="1"/>
</dbReference>
<dbReference type="EMBL" id="JAQFWQ010000004">
    <property type="protein sequence ID" value="MDA2809461.1"/>
    <property type="molecule type" value="Genomic_DNA"/>
</dbReference>
<dbReference type="InterPro" id="IPR014001">
    <property type="entry name" value="Helicase_ATP-bd"/>
</dbReference>
<dbReference type="InterPro" id="IPR038718">
    <property type="entry name" value="SNF2-like_sf"/>
</dbReference>
<evidence type="ECO:0000256" key="2">
    <source>
        <dbReference type="SAM" id="MobiDB-lite"/>
    </source>
</evidence>
<keyword evidence="1" id="KW-0378">Hydrolase</keyword>
<keyword evidence="5" id="KW-0347">Helicase</keyword>
<dbReference type="InterPro" id="IPR022138">
    <property type="entry name" value="DUF3670"/>
</dbReference>
<accession>A0ABT4TXN2</accession>
<evidence type="ECO:0000313" key="5">
    <source>
        <dbReference type="EMBL" id="MDA2809461.1"/>
    </source>
</evidence>
<keyword evidence="5" id="KW-0547">Nucleotide-binding</keyword>
<dbReference type="Gene3D" id="3.40.50.10810">
    <property type="entry name" value="Tandem AAA-ATPase domain"/>
    <property type="match status" value="1"/>
</dbReference>
<dbReference type="InterPro" id="IPR050496">
    <property type="entry name" value="SNF2_RAD54_helicase_repair"/>
</dbReference>
<dbReference type="PROSITE" id="PS51192">
    <property type="entry name" value="HELICASE_ATP_BIND_1"/>
    <property type="match status" value="1"/>
</dbReference>
<protein>
    <submittedName>
        <fullName evidence="5">DEAD/DEAH box helicase</fullName>
    </submittedName>
</protein>
<dbReference type="Pfam" id="PF00176">
    <property type="entry name" value="SNF2-rel_dom"/>
    <property type="match status" value="1"/>
</dbReference>
<gene>
    <name evidence="5" type="ORF">O4J56_02315</name>
</gene>
<reference evidence="5 6" key="1">
    <citation type="submission" date="2023-01" db="EMBL/GenBank/DDBJ databases">
        <title>Draft genome sequence of Nocardiopsis sp. RSe5-2 isolated from halophytes.</title>
        <authorList>
            <person name="Duangmal K."/>
            <person name="Chantavorakit T."/>
        </authorList>
    </citation>
    <scope>NUCLEOTIDE SEQUENCE [LARGE SCALE GENOMIC DNA]</scope>
    <source>
        <strain evidence="5 6">RSe5-2</strain>
    </source>
</reference>
<comment type="caution">
    <text evidence="5">The sequence shown here is derived from an EMBL/GenBank/DDBJ whole genome shotgun (WGS) entry which is preliminary data.</text>
</comment>
<dbReference type="InterPro" id="IPR000330">
    <property type="entry name" value="SNF2_N"/>
</dbReference>